<keyword evidence="4" id="KW-1185">Reference proteome</keyword>
<protein>
    <submittedName>
        <fullName evidence="3">Uncharacterized protein</fullName>
    </submittedName>
</protein>
<dbReference type="OrthoDB" id="10523246at2759"/>
<keyword evidence="1" id="KW-0472">Membrane</keyword>
<feature type="signal peptide" evidence="2">
    <location>
        <begin position="1"/>
        <end position="16"/>
    </location>
</feature>
<keyword evidence="1" id="KW-0812">Transmembrane</keyword>
<comment type="caution">
    <text evidence="3">The sequence shown here is derived from an EMBL/GenBank/DDBJ whole genome shotgun (WGS) entry which is preliminary data.</text>
</comment>
<proteinExistence type="predicted"/>
<feature type="transmembrane region" description="Helical" evidence="1">
    <location>
        <begin position="148"/>
        <end position="170"/>
    </location>
</feature>
<evidence type="ECO:0000313" key="3">
    <source>
        <dbReference type="EMBL" id="KAG8467284.1"/>
    </source>
</evidence>
<gene>
    <name evidence="3" type="ORF">KFE25_000600</name>
</gene>
<keyword evidence="1" id="KW-1133">Transmembrane helix</keyword>
<accession>A0A8J5XVH8</accession>
<evidence type="ECO:0000313" key="4">
    <source>
        <dbReference type="Proteomes" id="UP000751190"/>
    </source>
</evidence>
<organism evidence="3 4">
    <name type="scientific">Diacronema lutheri</name>
    <name type="common">Unicellular marine alga</name>
    <name type="synonym">Monochrysis lutheri</name>
    <dbReference type="NCBI Taxonomy" id="2081491"/>
    <lineage>
        <taxon>Eukaryota</taxon>
        <taxon>Haptista</taxon>
        <taxon>Haptophyta</taxon>
        <taxon>Pavlovophyceae</taxon>
        <taxon>Pavlovales</taxon>
        <taxon>Pavlovaceae</taxon>
        <taxon>Diacronema</taxon>
    </lineage>
</organism>
<evidence type="ECO:0000256" key="1">
    <source>
        <dbReference type="SAM" id="Phobius"/>
    </source>
</evidence>
<feature type="chain" id="PRO_5035255592" evidence="2">
    <location>
        <begin position="17"/>
        <end position="219"/>
    </location>
</feature>
<dbReference type="AlphaFoldDB" id="A0A8J5XVH8"/>
<keyword evidence="2" id="KW-0732">Signal</keyword>
<sequence length="219" mass="22202">MSAITLALLGATGAGAAPRVQLSTSGNMCLARSGSALAFVPCALSSAWELGKGGKVLDPTGACVALARDGSLSLSPKCTPANGERPGVLKAQTVWFGWGRCLSRDGNRATVAKGACTELRVSPLWSFALNLDLADRVPDMLLSANPQIGAYALCVGIILSFALLSMAAAGPSRATQQPARARASPAAEPTASTQLPVVVKCSATGVASQPARVQLTAAR</sequence>
<dbReference type="EMBL" id="JAGTXO010000006">
    <property type="protein sequence ID" value="KAG8467284.1"/>
    <property type="molecule type" value="Genomic_DNA"/>
</dbReference>
<reference evidence="3" key="1">
    <citation type="submission" date="2021-05" db="EMBL/GenBank/DDBJ databases">
        <title>The genome of the haptophyte Pavlova lutheri (Diacronema luteri, Pavlovales) - a model for lipid biosynthesis in eukaryotic algae.</title>
        <authorList>
            <person name="Hulatt C.J."/>
            <person name="Posewitz M.C."/>
        </authorList>
    </citation>
    <scope>NUCLEOTIDE SEQUENCE</scope>
    <source>
        <strain evidence="3">NIVA-4/92</strain>
    </source>
</reference>
<dbReference type="Proteomes" id="UP000751190">
    <property type="component" value="Unassembled WGS sequence"/>
</dbReference>
<evidence type="ECO:0000256" key="2">
    <source>
        <dbReference type="SAM" id="SignalP"/>
    </source>
</evidence>
<name>A0A8J5XVH8_DIALT</name>